<sequence length="60" mass="6321">MLGDSMYDEFVPRRCVAVPGIDSVEQHTIAIAVGCAADLPRVGRATVFEFAPSGTTPKLG</sequence>
<proteinExistence type="predicted"/>
<dbReference type="EMBL" id="MVIE01000046">
    <property type="protein sequence ID" value="ORB34287.1"/>
    <property type="molecule type" value="Genomic_DNA"/>
</dbReference>
<comment type="caution">
    <text evidence="1">The sequence shown here is derived from an EMBL/GenBank/DDBJ whole genome shotgun (WGS) entry which is preliminary data.</text>
</comment>
<keyword evidence="2" id="KW-1185">Reference proteome</keyword>
<evidence type="ECO:0000313" key="2">
    <source>
        <dbReference type="Proteomes" id="UP000192513"/>
    </source>
</evidence>
<organism evidence="1 2">
    <name type="scientific">Mycobacterium paraseoulense</name>
    <dbReference type="NCBI Taxonomy" id="590652"/>
    <lineage>
        <taxon>Bacteria</taxon>
        <taxon>Bacillati</taxon>
        <taxon>Actinomycetota</taxon>
        <taxon>Actinomycetes</taxon>
        <taxon>Mycobacteriales</taxon>
        <taxon>Mycobacteriaceae</taxon>
        <taxon>Mycobacterium</taxon>
    </lineage>
</organism>
<gene>
    <name evidence="1" type="ORF">BST39_24360</name>
</gene>
<evidence type="ECO:0000313" key="1">
    <source>
        <dbReference type="EMBL" id="ORB34287.1"/>
    </source>
</evidence>
<accession>A0A1X0I4Z4</accession>
<dbReference type="AlphaFoldDB" id="A0A1X0I4Z4"/>
<reference evidence="1 2" key="1">
    <citation type="submission" date="2017-02" db="EMBL/GenBank/DDBJ databases">
        <title>The new phylogeny of genus Mycobacterium.</title>
        <authorList>
            <person name="Tortoli E."/>
            <person name="Trovato A."/>
            <person name="Cirillo D.M."/>
        </authorList>
    </citation>
    <scope>NUCLEOTIDE SEQUENCE [LARGE SCALE GENOMIC DNA]</scope>
    <source>
        <strain evidence="1 2">DSM 45000</strain>
    </source>
</reference>
<name>A0A1X0I4Z4_9MYCO</name>
<dbReference type="Proteomes" id="UP000192513">
    <property type="component" value="Unassembled WGS sequence"/>
</dbReference>
<protein>
    <submittedName>
        <fullName evidence="1">Uncharacterized protein</fullName>
    </submittedName>
</protein>